<feature type="region of interest" description="Disordered" evidence="1">
    <location>
        <begin position="69"/>
        <end position="110"/>
    </location>
</feature>
<gene>
    <name evidence="2" type="ORF">DEO72_LG7g1487</name>
</gene>
<organism evidence="2 3">
    <name type="scientific">Vigna unguiculata</name>
    <name type="common">Cowpea</name>
    <dbReference type="NCBI Taxonomy" id="3917"/>
    <lineage>
        <taxon>Eukaryota</taxon>
        <taxon>Viridiplantae</taxon>
        <taxon>Streptophyta</taxon>
        <taxon>Embryophyta</taxon>
        <taxon>Tracheophyta</taxon>
        <taxon>Spermatophyta</taxon>
        <taxon>Magnoliopsida</taxon>
        <taxon>eudicotyledons</taxon>
        <taxon>Gunneridae</taxon>
        <taxon>Pentapetalae</taxon>
        <taxon>rosids</taxon>
        <taxon>fabids</taxon>
        <taxon>Fabales</taxon>
        <taxon>Fabaceae</taxon>
        <taxon>Papilionoideae</taxon>
        <taxon>50 kb inversion clade</taxon>
        <taxon>NPAAA clade</taxon>
        <taxon>indigoferoid/millettioid clade</taxon>
        <taxon>Phaseoleae</taxon>
        <taxon>Vigna</taxon>
    </lineage>
</organism>
<feature type="compositionally biased region" description="Polar residues" evidence="1">
    <location>
        <begin position="30"/>
        <end position="39"/>
    </location>
</feature>
<proteinExistence type="predicted"/>
<evidence type="ECO:0000256" key="1">
    <source>
        <dbReference type="SAM" id="MobiDB-lite"/>
    </source>
</evidence>
<feature type="region of interest" description="Disordered" evidence="1">
    <location>
        <begin position="13"/>
        <end position="47"/>
    </location>
</feature>
<sequence length="127" mass="13964">MNLPVHIITCQTPSMNLPAHGTASPDPSKASLSVKNNTPESKEQQHFCLARPTGRQAKLFQTAWRYSLTARRQRPPRPTVFSSPPGGTHRAARRYPIQGPLTLVPPPGAPTRAARRCISSETPLVFF</sequence>
<evidence type="ECO:0000313" key="3">
    <source>
        <dbReference type="Proteomes" id="UP000501690"/>
    </source>
</evidence>
<accession>A0A4D6MFJ8</accession>
<dbReference type="Proteomes" id="UP000501690">
    <property type="component" value="Linkage Group LG7"/>
</dbReference>
<protein>
    <submittedName>
        <fullName evidence="2">Uncharacterized protein</fullName>
    </submittedName>
</protein>
<dbReference type="EMBL" id="CP039351">
    <property type="protein sequence ID" value="QCE00200.1"/>
    <property type="molecule type" value="Genomic_DNA"/>
</dbReference>
<reference evidence="2 3" key="1">
    <citation type="submission" date="2019-04" db="EMBL/GenBank/DDBJ databases">
        <title>An improved genome assembly and genetic linkage map for asparagus bean, Vigna unguiculata ssp. sesquipedialis.</title>
        <authorList>
            <person name="Xia Q."/>
            <person name="Zhang R."/>
            <person name="Dong Y."/>
        </authorList>
    </citation>
    <scope>NUCLEOTIDE SEQUENCE [LARGE SCALE GENOMIC DNA]</scope>
    <source>
        <tissue evidence="2">Leaf</tissue>
    </source>
</reference>
<dbReference type="AlphaFoldDB" id="A0A4D6MFJ8"/>
<keyword evidence="3" id="KW-1185">Reference proteome</keyword>
<evidence type="ECO:0000313" key="2">
    <source>
        <dbReference type="EMBL" id="QCE00200.1"/>
    </source>
</evidence>
<name>A0A4D6MFJ8_VIGUN</name>